<evidence type="ECO:0000313" key="3">
    <source>
        <dbReference type="EMBL" id="AOS64510.1"/>
    </source>
</evidence>
<evidence type="ECO:0000259" key="2">
    <source>
        <dbReference type="PROSITE" id="PS50937"/>
    </source>
</evidence>
<keyword evidence="4" id="KW-1185">Reference proteome</keyword>
<evidence type="ECO:0000256" key="1">
    <source>
        <dbReference type="ARBA" id="ARBA00023125"/>
    </source>
</evidence>
<dbReference type="Pfam" id="PF13411">
    <property type="entry name" value="MerR_1"/>
    <property type="match status" value="1"/>
</dbReference>
<proteinExistence type="predicted"/>
<dbReference type="GO" id="GO:0003677">
    <property type="term" value="F:DNA binding"/>
    <property type="evidence" value="ECO:0007669"/>
    <property type="project" value="UniProtKB-KW"/>
</dbReference>
<dbReference type="PROSITE" id="PS50937">
    <property type="entry name" value="HTH_MERR_2"/>
    <property type="match status" value="1"/>
</dbReference>
<accession>A0AAC9HSF0</accession>
<evidence type="ECO:0000313" key="4">
    <source>
        <dbReference type="Proteomes" id="UP000095210"/>
    </source>
</evidence>
<sequence>MRSSELANLAGVTVRALRHYHKIGLLDEPERSLNGYRTYDVRHLVRLLRITRLTGLGVPLAVLPEVLDDPEATEVLLDELDKNAATEIERLQGRRKAIAGLRSNGMTPDLPPAMAAYLPVYTAIAEVDPELARYEREQFMLIGQVIGETALATFADYVARRFTFDPDSMTLLRRFASLGPDSTESTMAELADEMALHYQRTFDAPLGITMDRQLIPILTAHVEHVLNEQQVHTNRLMNERFVELARQQQAIRATS</sequence>
<dbReference type="SMART" id="SM00422">
    <property type="entry name" value="HTH_MERR"/>
    <property type="match status" value="1"/>
</dbReference>
<reference evidence="4" key="1">
    <citation type="submission" date="2016-03" db="EMBL/GenBank/DDBJ databases">
        <title>Complete genome sequence of the type strain Actinoalloteichus hymeniacidonis DSM 45092.</title>
        <authorList>
            <person name="Schaffert L."/>
            <person name="Albersmeier A."/>
            <person name="Winkler A."/>
            <person name="Kalinowski J."/>
            <person name="Zotchev S."/>
            <person name="Ruckert C."/>
        </authorList>
    </citation>
    <scope>NUCLEOTIDE SEQUENCE [LARGE SCALE GENOMIC DNA]</scope>
    <source>
        <strain evidence="4">HPA177(T) (DSM 45092(T))</strain>
    </source>
</reference>
<dbReference type="KEGG" id="ahm:TL08_18575"/>
<dbReference type="GO" id="GO:0003700">
    <property type="term" value="F:DNA-binding transcription factor activity"/>
    <property type="evidence" value="ECO:0007669"/>
    <property type="project" value="InterPro"/>
</dbReference>
<keyword evidence="1" id="KW-0238">DNA-binding</keyword>
<dbReference type="AlphaFoldDB" id="A0AAC9HSF0"/>
<dbReference type="InterPro" id="IPR000551">
    <property type="entry name" value="MerR-type_HTH_dom"/>
</dbReference>
<dbReference type="RefSeq" id="WP_084643238.1">
    <property type="nucleotide sequence ID" value="NZ_CP014859.1"/>
</dbReference>
<dbReference type="CDD" id="cd00592">
    <property type="entry name" value="HTH_MerR-like"/>
    <property type="match status" value="1"/>
</dbReference>
<dbReference type="PANTHER" id="PTHR30204">
    <property type="entry name" value="REDOX-CYCLING DRUG-SENSING TRANSCRIPTIONAL ACTIVATOR SOXR"/>
    <property type="match status" value="1"/>
</dbReference>
<name>A0AAC9HSF0_9PSEU</name>
<feature type="domain" description="HTH merR-type" evidence="2">
    <location>
        <begin position="1"/>
        <end position="69"/>
    </location>
</feature>
<gene>
    <name evidence="3" type="ORF">TL08_18575</name>
</gene>
<dbReference type="EMBL" id="CP014859">
    <property type="protein sequence ID" value="AOS64510.1"/>
    <property type="molecule type" value="Genomic_DNA"/>
</dbReference>
<dbReference type="SUPFAM" id="SSF46955">
    <property type="entry name" value="Putative DNA-binding domain"/>
    <property type="match status" value="1"/>
</dbReference>
<dbReference type="Proteomes" id="UP000095210">
    <property type="component" value="Chromosome"/>
</dbReference>
<organism evidence="3 4">
    <name type="scientific">Actinoalloteichus hymeniacidonis</name>
    <dbReference type="NCBI Taxonomy" id="340345"/>
    <lineage>
        <taxon>Bacteria</taxon>
        <taxon>Bacillati</taxon>
        <taxon>Actinomycetota</taxon>
        <taxon>Actinomycetes</taxon>
        <taxon>Pseudonocardiales</taxon>
        <taxon>Pseudonocardiaceae</taxon>
        <taxon>Actinoalloteichus</taxon>
    </lineage>
</organism>
<dbReference type="Gene3D" id="1.10.1660.10">
    <property type="match status" value="1"/>
</dbReference>
<protein>
    <submittedName>
        <fullName evidence="3">Transcriptional regulator</fullName>
    </submittedName>
</protein>
<dbReference type="InterPro" id="IPR009061">
    <property type="entry name" value="DNA-bd_dom_put_sf"/>
</dbReference>
<dbReference type="PANTHER" id="PTHR30204:SF93">
    <property type="entry name" value="HTH MERR-TYPE DOMAIN-CONTAINING PROTEIN"/>
    <property type="match status" value="1"/>
</dbReference>
<dbReference type="InterPro" id="IPR047057">
    <property type="entry name" value="MerR_fam"/>
</dbReference>